<dbReference type="Pfam" id="PF03732">
    <property type="entry name" value="Retrotrans_gag"/>
    <property type="match status" value="1"/>
</dbReference>
<evidence type="ECO:0000313" key="3">
    <source>
        <dbReference type="Proteomes" id="UP000289738"/>
    </source>
</evidence>
<evidence type="ECO:0000313" key="2">
    <source>
        <dbReference type="EMBL" id="RYR14428.1"/>
    </source>
</evidence>
<keyword evidence="3" id="KW-1185">Reference proteome</keyword>
<evidence type="ECO:0000259" key="1">
    <source>
        <dbReference type="Pfam" id="PF03732"/>
    </source>
</evidence>
<sequence>MGLSGSVKFPFCPFILECPCCRFEHVSVQVVQANFSNPACIWWTELGRSRRRFGKRPISSWEKMKKIMRRQFVPSSYHNTFFGKFFMLQQGSQSVVEYHKEFLYLMDMANIKRSPEVLKYRFLFGLREELVDEVQRYRYTTMDNLVKLAIDWEQVQQMIDRHNQRNSRTPIFHSSSKPGMEEFVEYAIEGDVSLEDSTVQNFSTGSFGCFVDSLINYGGIKMDEKKRRQIAHLGQDGERMVGKIELAKDIATIQWVDESHQTMVFKPRDWVWISWRDEEHLIQDSRTNLFEEGENDTWSGGHFCLLRVKGQNGNLVTFKDMNTRRIIPCQS</sequence>
<reference evidence="2 3" key="1">
    <citation type="submission" date="2019-01" db="EMBL/GenBank/DDBJ databases">
        <title>Sequencing of cultivated peanut Arachis hypogaea provides insights into genome evolution and oil improvement.</title>
        <authorList>
            <person name="Chen X."/>
        </authorList>
    </citation>
    <scope>NUCLEOTIDE SEQUENCE [LARGE SCALE GENOMIC DNA]</scope>
    <source>
        <strain evidence="3">cv. Fuhuasheng</strain>
        <tissue evidence="2">Leaves</tissue>
    </source>
</reference>
<dbReference type="AlphaFoldDB" id="A0A444ZJU8"/>
<feature type="domain" description="Retrotransposon gag" evidence="1">
    <location>
        <begin position="31"/>
        <end position="128"/>
    </location>
</feature>
<dbReference type="PANTHER" id="PTHR35046:SF9">
    <property type="entry name" value="RNA-DIRECTED DNA POLYMERASE"/>
    <property type="match status" value="1"/>
</dbReference>
<gene>
    <name evidence="2" type="ORF">Ahy_B04g070983</name>
</gene>
<dbReference type="Proteomes" id="UP000289738">
    <property type="component" value="Chromosome B04"/>
</dbReference>
<dbReference type="PANTHER" id="PTHR35046">
    <property type="entry name" value="ZINC KNUCKLE (CCHC-TYPE) FAMILY PROTEIN"/>
    <property type="match status" value="1"/>
</dbReference>
<accession>A0A444ZJU8</accession>
<protein>
    <recommendedName>
        <fullName evidence="1">Retrotransposon gag domain-containing protein</fullName>
    </recommendedName>
</protein>
<organism evidence="2 3">
    <name type="scientific">Arachis hypogaea</name>
    <name type="common">Peanut</name>
    <dbReference type="NCBI Taxonomy" id="3818"/>
    <lineage>
        <taxon>Eukaryota</taxon>
        <taxon>Viridiplantae</taxon>
        <taxon>Streptophyta</taxon>
        <taxon>Embryophyta</taxon>
        <taxon>Tracheophyta</taxon>
        <taxon>Spermatophyta</taxon>
        <taxon>Magnoliopsida</taxon>
        <taxon>eudicotyledons</taxon>
        <taxon>Gunneridae</taxon>
        <taxon>Pentapetalae</taxon>
        <taxon>rosids</taxon>
        <taxon>fabids</taxon>
        <taxon>Fabales</taxon>
        <taxon>Fabaceae</taxon>
        <taxon>Papilionoideae</taxon>
        <taxon>50 kb inversion clade</taxon>
        <taxon>dalbergioids sensu lato</taxon>
        <taxon>Dalbergieae</taxon>
        <taxon>Pterocarpus clade</taxon>
        <taxon>Arachis</taxon>
    </lineage>
</organism>
<name>A0A444ZJU8_ARAHY</name>
<dbReference type="InterPro" id="IPR005162">
    <property type="entry name" value="Retrotrans_gag_dom"/>
</dbReference>
<proteinExistence type="predicted"/>
<dbReference type="EMBL" id="SDMP01000014">
    <property type="protein sequence ID" value="RYR14428.1"/>
    <property type="molecule type" value="Genomic_DNA"/>
</dbReference>
<comment type="caution">
    <text evidence="2">The sequence shown here is derived from an EMBL/GenBank/DDBJ whole genome shotgun (WGS) entry which is preliminary data.</text>
</comment>